<evidence type="ECO:0000256" key="3">
    <source>
        <dbReference type="PIRSR" id="PIRSR000137-2"/>
    </source>
</evidence>
<dbReference type="GO" id="GO:0016614">
    <property type="term" value="F:oxidoreductase activity, acting on CH-OH group of donors"/>
    <property type="evidence" value="ECO:0007669"/>
    <property type="project" value="InterPro"/>
</dbReference>
<dbReference type="SUPFAM" id="SSF51905">
    <property type="entry name" value="FAD/NAD(P)-binding domain"/>
    <property type="match status" value="1"/>
</dbReference>
<dbReference type="PIRSF" id="PIRSF000137">
    <property type="entry name" value="Alcohol_oxidase"/>
    <property type="match status" value="1"/>
</dbReference>
<feature type="domain" description="Glucose-methanol-choline oxidoreductase N-terminal" evidence="8">
    <location>
        <begin position="301"/>
        <end position="315"/>
    </location>
</feature>
<feature type="binding site" evidence="3">
    <location>
        <position position="138"/>
    </location>
    <ligand>
        <name>FAD</name>
        <dbReference type="ChEBI" id="CHEBI:57692"/>
    </ligand>
</feature>
<dbReference type="PROSITE" id="PS00623">
    <property type="entry name" value="GMC_OXRED_1"/>
    <property type="match status" value="1"/>
</dbReference>
<reference evidence="9 10" key="1">
    <citation type="submission" date="2017-09" db="EMBL/GenBank/DDBJ databases">
        <title>WGS assembly of Aquilegia coerulea Goldsmith.</title>
        <authorList>
            <person name="Hodges S."/>
            <person name="Kramer E."/>
            <person name="Nordborg M."/>
            <person name="Tomkins J."/>
            <person name="Borevitz J."/>
            <person name="Derieg N."/>
            <person name="Yan J."/>
            <person name="Mihaltcheva S."/>
            <person name="Hayes R.D."/>
            <person name="Rokhsar D."/>
        </authorList>
    </citation>
    <scope>NUCLEOTIDE SEQUENCE [LARGE SCALE GENOMIC DNA]</scope>
    <source>
        <strain evidence="10">cv. Goldsmith</strain>
    </source>
</reference>
<dbReference type="SUPFAM" id="SSF54373">
    <property type="entry name" value="FAD-linked reductases, C-terminal domain"/>
    <property type="match status" value="1"/>
</dbReference>
<organism evidence="9 10">
    <name type="scientific">Aquilegia coerulea</name>
    <name type="common">Rocky mountain columbine</name>
    <dbReference type="NCBI Taxonomy" id="218851"/>
    <lineage>
        <taxon>Eukaryota</taxon>
        <taxon>Viridiplantae</taxon>
        <taxon>Streptophyta</taxon>
        <taxon>Embryophyta</taxon>
        <taxon>Tracheophyta</taxon>
        <taxon>Spermatophyta</taxon>
        <taxon>Magnoliopsida</taxon>
        <taxon>Ranunculales</taxon>
        <taxon>Ranunculaceae</taxon>
        <taxon>Thalictroideae</taxon>
        <taxon>Aquilegia</taxon>
    </lineage>
</organism>
<evidence type="ECO:0000256" key="4">
    <source>
        <dbReference type="PIRSR" id="PIRSR000137-3"/>
    </source>
</evidence>
<feature type="disulfide bond" evidence="4">
    <location>
        <begin position="428"/>
        <end position="468"/>
    </location>
</feature>
<dbReference type="InParanoid" id="A0A2G5DTD1"/>
<dbReference type="InterPro" id="IPR012132">
    <property type="entry name" value="GMC_OxRdtase"/>
</dbReference>
<dbReference type="PROSITE" id="PS00624">
    <property type="entry name" value="GMC_OXRED_2"/>
    <property type="match status" value="1"/>
</dbReference>
<sequence>MTFSQSNNSCLVFAIVFVVGILISSQQVSAQGGSNGSKVVGFSLPYMTSNVEEVSGKSFDYIVVGGGASGCPLVATLSQKFSVLLIERGGSPFNDPMISEATNFKRPFMETDEFLSIAQRFVSEDGVMNLRGRVLGGTTAINNGFYSRASEDYIEKVGWDKKLVREAYEWIESKVVFQPKDISEWQSIVKDSLVDAGGLPYNGFSLDHMPGTKVGGSIFDNNGKRHTAADLLVYGNLDRITVLLNATVKNVIFHNNGTATKPEAGGVQFIKSNGNGNEVYEVYLSRPKDTESRGDVILSAGPLGSPQILLLSGIGPHEQLKHFNISSIVDTTEVGKGIKDTPCFVVFFESPKTLRSDLTQVVGVTEDSQIIIQPSFGYITRNKTNLRIGAKVANPVSQGKLELKNTDPRKNPSVRFNYLLEQKDLDQCVRMGHLLEKISQSNLIKLYVGSQQNENAKLSTEEELRKFCKTNVQTFYHYHGGSGIGSVVDKDYKVYGVNQLRVVDGSTLPDVPGTNPMATLLMLGRYQGIKILDERGQNSFHCLPKHGGQYPSISVPEM</sequence>
<evidence type="ECO:0000256" key="5">
    <source>
        <dbReference type="RuleBase" id="RU003968"/>
    </source>
</evidence>
<dbReference type="AlphaFoldDB" id="A0A2G5DTD1"/>
<dbReference type="Gene3D" id="3.30.410.40">
    <property type="match status" value="1"/>
</dbReference>
<dbReference type="OrthoDB" id="269227at2759"/>
<dbReference type="InterPro" id="IPR000172">
    <property type="entry name" value="GMC_OxRdtase_N"/>
</dbReference>
<feature type="binding site" evidence="3">
    <location>
        <position position="248"/>
    </location>
    <ligand>
        <name>FAD</name>
        <dbReference type="ChEBI" id="CHEBI:57692"/>
    </ligand>
</feature>
<protein>
    <recommendedName>
        <fullName evidence="7 8">Glucose-methanol-choline oxidoreductase N-terminal domain-containing protein</fullName>
    </recommendedName>
</protein>
<keyword evidence="2 6" id="KW-0732">Signal</keyword>
<dbReference type="PANTHER" id="PTHR45968:SF19">
    <property type="entry name" value="GLUCOSE-METHANOL-CHOLINE (GMC) OXIDOREDUCTASE FAMILY PROTEIN"/>
    <property type="match status" value="1"/>
</dbReference>
<dbReference type="Proteomes" id="UP000230069">
    <property type="component" value="Unassembled WGS sequence"/>
</dbReference>
<evidence type="ECO:0000256" key="6">
    <source>
        <dbReference type="SAM" id="SignalP"/>
    </source>
</evidence>
<dbReference type="EMBL" id="KZ305032">
    <property type="protein sequence ID" value="PIA46758.1"/>
    <property type="molecule type" value="Genomic_DNA"/>
</dbReference>
<dbReference type="InterPro" id="IPR051871">
    <property type="entry name" value="GMC_Oxidoreductase-Related"/>
</dbReference>
<evidence type="ECO:0000313" key="9">
    <source>
        <dbReference type="EMBL" id="PIA46758.1"/>
    </source>
</evidence>
<evidence type="ECO:0000256" key="1">
    <source>
        <dbReference type="ARBA" id="ARBA00010790"/>
    </source>
</evidence>
<dbReference type="Gene3D" id="3.50.50.60">
    <property type="entry name" value="FAD/NAD(P)-binding domain"/>
    <property type="match status" value="1"/>
</dbReference>
<proteinExistence type="inferred from homology"/>
<dbReference type="FunCoup" id="A0A2G5DTD1">
    <property type="interactions" value="277"/>
</dbReference>
<dbReference type="Pfam" id="PF05199">
    <property type="entry name" value="GMC_oxred_C"/>
    <property type="match status" value="1"/>
</dbReference>
<comment type="cofactor">
    <cofactor evidence="3">
        <name>FAD</name>
        <dbReference type="ChEBI" id="CHEBI:57692"/>
    </cofactor>
</comment>
<feature type="signal peptide" evidence="6">
    <location>
        <begin position="1"/>
        <end position="30"/>
    </location>
</feature>
<evidence type="ECO:0000259" key="8">
    <source>
        <dbReference type="PROSITE" id="PS00624"/>
    </source>
</evidence>
<keyword evidence="10" id="KW-1185">Reference proteome</keyword>
<keyword evidence="4" id="KW-1015">Disulfide bond</keyword>
<dbReference type="InterPro" id="IPR007867">
    <property type="entry name" value="GMC_OxRtase_C"/>
</dbReference>
<dbReference type="Pfam" id="PF00732">
    <property type="entry name" value="GMC_oxred_N"/>
    <property type="match status" value="1"/>
</dbReference>
<dbReference type="STRING" id="218851.A0A2G5DTD1"/>
<feature type="domain" description="Glucose-methanol-choline oxidoreductase N-terminal" evidence="7">
    <location>
        <begin position="132"/>
        <end position="155"/>
    </location>
</feature>
<feature type="binding site" evidence="3">
    <location>
        <position position="505"/>
    </location>
    <ligand>
        <name>FAD</name>
        <dbReference type="ChEBI" id="CHEBI:57692"/>
    </ligand>
</feature>
<keyword evidence="5" id="KW-0285">Flavoprotein</keyword>
<evidence type="ECO:0000256" key="2">
    <source>
        <dbReference type="ARBA" id="ARBA00022729"/>
    </source>
</evidence>
<dbReference type="PANTHER" id="PTHR45968">
    <property type="entry name" value="OSJNBA0019K04.7 PROTEIN"/>
    <property type="match status" value="1"/>
</dbReference>
<gene>
    <name evidence="9" type="ORF">AQUCO_01500360v1</name>
</gene>
<dbReference type="GO" id="GO:0050660">
    <property type="term" value="F:flavin adenine dinucleotide binding"/>
    <property type="evidence" value="ECO:0007669"/>
    <property type="project" value="InterPro"/>
</dbReference>
<name>A0A2G5DTD1_AQUCA</name>
<evidence type="ECO:0000259" key="7">
    <source>
        <dbReference type="PROSITE" id="PS00623"/>
    </source>
</evidence>
<keyword evidence="3 5" id="KW-0274">FAD</keyword>
<dbReference type="InterPro" id="IPR036188">
    <property type="entry name" value="FAD/NAD-bd_sf"/>
</dbReference>
<feature type="chain" id="PRO_5013673598" description="Glucose-methanol-choline oxidoreductase N-terminal domain-containing protein" evidence="6">
    <location>
        <begin position="31"/>
        <end position="558"/>
    </location>
</feature>
<accession>A0A2G5DTD1</accession>
<feature type="binding site" evidence="3">
    <location>
        <position position="134"/>
    </location>
    <ligand>
        <name>FAD</name>
        <dbReference type="ChEBI" id="CHEBI:57692"/>
    </ligand>
</feature>
<comment type="similarity">
    <text evidence="1 5">Belongs to the GMC oxidoreductase family.</text>
</comment>
<evidence type="ECO:0000313" key="10">
    <source>
        <dbReference type="Proteomes" id="UP000230069"/>
    </source>
</evidence>